<accession>A0A1X3JFL8</accession>
<comment type="caution">
    <text evidence="2">The sequence shown here is derived from an EMBL/GenBank/DDBJ whole genome shotgun (WGS) entry which is preliminary data.</text>
</comment>
<reference evidence="2 3" key="1">
    <citation type="submission" date="2010-04" db="EMBL/GenBank/DDBJ databases">
        <title>The Genome Sequence of Escherichia coli H386.</title>
        <authorList>
            <consortium name="The Broad Institute Genome Sequencing Platform"/>
            <consortium name="The Broad Institute Genome Sequencing Center for Infectious Disease"/>
            <person name="Feldgarden M."/>
            <person name="Gordon D.M."/>
            <person name="Johnson J.R."/>
            <person name="Johnston B.D."/>
            <person name="Young S."/>
            <person name="Zeng Q."/>
            <person name="Koehrsen M."/>
            <person name="Alvarado L."/>
            <person name="Berlin A.M."/>
            <person name="Borenstein D."/>
            <person name="Chapman S.B."/>
            <person name="Chen Z."/>
            <person name="Engels R."/>
            <person name="Freedman E."/>
            <person name="Gellesch M."/>
            <person name="Goldberg J."/>
            <person name="Griggs A."/>
            <person name="Gujja S."/>
            <person name="Heilman E.R."/>
            <person name="Heiman D.I."/>
            <person name="Hepburn T.A."/>
            <person name="Howarth C."/>
            <person name="Jen D."/>
            <person name="Larson L."/>
            <person name="Mehta T."/>
            <person name="Park D."/>
            <person name="Pearson M."/>
            <person name="Richards J."/>
            <person name="Roberts A."/>
            <person name="Saif S."/>
            <person name="Shea T.D."/>
            <person name="Shenoy N."/>
            <person name="Sisk P."/>
            <person name="Stolte C."/>
            <person name="Sykes S.N."/>
            <person name="Walk T."/>
            <person name="White J."/>
            <person name="Yandava C."/>
            <person name="Haas B."/>
            <person name="Henn M.R."/>
            <person name="Nusbaum C."/>
            <person name="Birren B."/>
        </authorList>
    </citation>
    <scope>NUCLEOTIDE SEQUENCE [LARGE SCALE GENOMIC DNA]</scope>
    <source>
        <strain evidence="2 3">H386</strain>
    </source>
</reference>
<proteinExistence type="predicted"/>
<evidence type="ECO:0000313" key="3">
    <source>
        <dbReference type="Proteomes" id="UP000193045"/>
    </source>
</evidence>
<name>A0A1X3JFL8_ECOLX</name>
<gene>
    <name evidence="2" type="ORF">ECVG_05077</name>
</gene>
<dbReference type="AlphaFoldDB" id="A0A1X3JFL8"/>
<dbReference type="EMBL" id="ADJB01000059">
    <property type="protein sequence ID" value="OSL08283.1"/>
    <property type="molecule type" value="Genomic_DNA"/>
</dbReference>
<feature type="region of interest" description="Disordered" evidence="1">
    <location>
        <begin position="1"/>
        <end position="57"/>
    </location>
</feature>
<feature type="compositionally biased region" description="Polar residues" evidence="1">
    <location>
        <begin position="27"/>
        <end position="36"/>
    </location>
</feature>
<organism evidence="2 3">
    <name type="scientific">Escherichia coli H386</name>
    <dbReference type="NCBI Taxonomy" id="656397"/>
    <lineage>
        <taxon>Bacteria</taxon>
        <taxon>Pseudomonadati</taxon>
        <taxon>Pseudomonadota</taxon>
        <taxon>Gammaproteobacteria</taxon>
        <taxon>Enterobacterales</taxon>
        <taxon>Enterobacteriaceae</taxon>
        <taxon>Escherichia</taxon>
    </lineage>
</organism>
<protein>
    <recommendedName>
        <fullName evidence="4">DraP</fullName>
    </recommendedName>
</protein>
<evidence type="ECO:0008006" key="4">
    <source>
        <dbReference type="Google" id="ProtNLM"/>
    </source>
</evidence>
<evidence type="ECO:0000256" key="1">
    <source>
        <dbReference type="SAM" id="MobiDB-lite"/>
    </source>
</evidence>
<dbReference type="RefSeq" id="WP_032233147.1">
    <property type="nucleotide sequence ID" value="NZ_ADJB01000059.1"/>
</dbReference>
<sequence length="57" mass="6163">MGNLPVGSRGLYKGKKRSAGMNESRHPGSTQMTCTGQAHRGGEHRLNTGPPDWQTVE</sequence>
<dbReference type="Proteomes" id="UP000193045">
    <property type="component" value="Unassembled WGS sequence"/>
</dbReference>
<evidence type="ECO:0000313" key="2">
    <source>
        <dbReference type="EMBL" id="OSL08283.1"/>
    </source>
</evidence>